<evidence type="ECO:0000256" key="6">
    <source>
        <dbReference type="ARBA" id="ARBA00022989"/>
    </source>
</evidence>
<evidence type="ECO:0008006" key="15">
    <source>
        <dbReference type="Google" id="ProtNLM"/>
    </source>
</evidence>
<keyword evidence="4 12" id="KW-0812">Transmembrane</keyword>
<feature type="region of interest" description="Disordered" evidence="11">
    <location>
        <begin position="1"/>
        <end position="145"/>
    </location>
</feature>
<evidence type="ECO:0000256" key="2">
    <source>
        <dbReference type="ARBA" id="ARBA00004141"/>
    </source>
</evidence>
<evidence type="ECO:0000256" key="1">
    <source>
        <dbReference type="ARBA" id="ARBA00004138"/>
    </source>
</evidence>
<comment type="caution">
    <text evidence="13">The sequence shown here is derived from an EMBL/GenBank/DDBJ whole genome shotgun (WGS) entry which is preliminary data.</text>
</comment>
<evidence type="ECO:0000313" key="13">
    <source>
        <dbReference type="EMBL" id="KAI1899101.1"/>
    </source>
</evidence>
<dbReference type="OrthoDB" id="550113at2759"/>
<evidence type="ECO:0000256" key="9">
    <source>
        <dbReference type="ARBA" id="ARBA00023273"/>
    </source>
</evidence>
<dbReference type="Pfam" id="PF15383">
    <property type="entry name" value="TMEM237"/>
    <property type="match status" value="1"/>
</dbReference>
<accession>A0A8T3DPU4</accession>
<feature type="compositionally biased region" description="Basic and acidic residues" evidence="11">
    <location>
        <begin position="66"/>
        <end position="77"/>
    </location>
</feature>
<dbReference type="AlphaFoldDB" id="A0A8T3DPU4"/>
<organism evidence="13 14">
    <name type="scientific">Albula goreensis</name>
    <dbReference type="NCBI Taxonomy" id="1534307"/>
    <lineage>
        <taxon>Eukaryota</taxon>
        <taxon>Metazoa</taxon>
        <taxon>Chordata</taxon>
        <taxon>Craniata</taxon>
        <taxon>Vertebrata</taxon>
        <taxon>Euteleostomi</taxon>
        <taxon>Actinopterygii</taxon>
        <taxon>Neopterygii</taxon>
        <taxon>Teleostei</taxon>
        <taxon>Albuliformes</taxon>
        <taxon>Albulidae</taxon>
        <taxon>Albula</taxon>
    </lineage>
</organism>
<keyword evidence="6 12" id="KW-1133">Transmembrane helix</keyword>
<keyword evidence="8 12" id="KW-0472">Membrane</keyword>
<evidence type="ECO:0000256" key="10">
    <source>
        <dbReference type="ARBA" id="ARBA00025631"/>
    </source>
</evidence>
<feature type="compositionally biased region" description="Basic residues" evidence="11">
    <location>
        <begin position="9"/>
        <end position="20"/>
    </location>
</feature>
<dbReference type="GO" id="GO:0016020">
    <property type="term" value="C:membrane"/>
    <property type="evidence" value="ECO:0007669"/>
    <property type="project" value="UniProtKB-SubCell"/>
</dbReference>
<evidence type="ECO:0000256" key="12">
    <source>
        <dbReference type="SAM" id="Phobius"/>
    </source>
</evidence>
<comment type="subcellular location">
    <subcellularLocation>
        <location evidence="1">Cell projection</location>
        <location evidence="1">Cilium</location>
    </subcellularLocation>
    <subcellularLocation>
        <location evidence="2">Membrane</location>
        <topology evidence="2">Multi-pass membrane protein</topology>
    </subcellularLocation>
</comment>
<gene>
    <name evidence="13" type="ORF">AGOR_G00058020</name>
</gene>
<evidence type="ECO:0000256" key="5">
    <source>
        <dbReference type="ARBA" id="ARBA00022794"/>
    </source>
</evidence>
<evidence type="ECO:0000256" key="7">
    <source>
        <dbReference type="ARBA" id="ARBA00023069"/>
    </source>
</evidence>
<name>A0A8T3DPU4_9TELE</name>
<dbReference type="InterPro" id="IPR029409">
    <property type="entry name" value="TMEM237"/>
</dbReference>
<evidence type="ECO:0000256" key="3">
    <source>
        <dbReference type="ARBA" id="ARBA00008783"/>
    </source>
</evidence>
<evidence type="ECO:0000313" key="14">
    <source>
        <dbReference type="Proteomes" id="UP000829720"/>
    </source>
</evidence>
<keyword evidence="5" id="KW-0970">Cilium biogenesis/degradation</keyword>
<evidence type="ECO:0000256" key="8">
    <source>
        <dbReference type="ARBA" id="ARBA00023136"/>
    </source>
</evidence>
<dbReference type="Proteomes" id="UP000829720">
    <property type="component" value="Unassembled WGS sequence"/>
</dbReference>
<feature type="transmembrane region" description="Helical" evidence="12">
    <location>
        <begin position="232"/>
        <end position="255"/>
    </location>
</feature>
<sequence>MDSEAVKTTRVRKASPRRGPRALPPMPSQDTGDEMPLTKTKKRKSKKEPNGVEDPEDPGVELGELPSRRQSESREPLTPEPQDIPPQKKKKKKKVQTPDLATYQEGDPANQPELVNGDGVEHHTDGEEVTRKTKRKKKSKTPEMHYSNELSVEDDDIITDVQPPIPQHSLFSAPLGHSQPVGKVFVERSRRFQAADRLDLTKAGDPMDDLMEVRPLWTTRDVALRVHSGFRVIGLFSHGFLAGYAVWNIIVVYVLAGEQLSTLPNLLQQYHSLAYPSQSLLYLLLSISTVSAFDRVNLAKASMALRGFLTLDPAALASFLYFAALILSLSQQMTSDRINLYPTANETLWPPGSEHQILQPWIVVNLVVALFVGLAWVFVSTRPEMDYTEEFLMAMEVEEYPRMDEKAEIPA</sequence>
<protein>
    <recommendedName>
        <fullName evidence="15">Transmembrane protein 237</fullName>
    </recommendedName>
</protein>
<keyword evidence="9" id="KW-0966">Cell projection</keyword>
<dbReference type="PANTHER" id="PTHR28388">
    <property type="entry name" value="TRANSMEMBRANE PROTEIN 237"/>
    <property type="match status" value="1"/>
</dbReference>
<keyword evidence="14" id="KW-1185">Reference proteome</keyword>
<feature type="transmembrane region" description="Helical" evidence="12">
    <location>
        <begin position="358"/>
        <end position="379"/>
    </location>
</feature>
<comment type="function">
    <text evidence="10">Component of the transition zone in primary cilia. Required for ciliogenesis.</text>
</comment>
<feature type="transmembrane region" description="Helical" evidence="12">
    <location>
        <begin position="275"/>
        <end position="293"/>
    </location>
</feature>
<feature type="compositionally biased region" description="Basic and acidic residues" evidence="11">
    <location>
        <begin position="119"/>
        <end position="131"/>
    </location>
</feature>
<feature type="transmembrane region" description="Helical" evidence="12">
    <location>
        <begin position="305"/>
        <end position="327"/>
    </location>
</feature>
<dbReference type="PANTHER" id="PTHR28388:SF1">
    <property type="entry name" value="TRANSMEMBRANE PROTEIN 237"/>
    <property type="match status" value="1"/>
</dbReference>
<dbReference type="GO" id="GO:0035869">
    <property type="term" value="C:ciliary transition zone"/>
    <property type="evidence" value="ECO:0007669"/>
    <property type="project" value="TreeGrafter"/>
</dbReference>
<comment type="similarity">
    <text evidence="3">Belongs to the TMEM237 family.</text>
</comment>
<evidence type="ECO:0000256" key="4">
    <source>
        <dbReference type="ARBA" id="ARBA00022692"/>
    </source>
</evidence>
<evidence type="ECO:0000256" key="11">
    <source>
        <dbReference type="SAM" id="MobiDB-lite"/>
    </source>
</evidence>
<dbReference type="GO" id="GO:0060271">
    <property type="term" value="P:cilium assembly"/>
    <property type="evidence" value="ECO:0007669"/>
    <property type="project" value="TreeGrafter"/>
</dbReference>
<proteinExistence type="inferred from homology"/>
<keyword evidence="7" id="KW-0969">Cilium</keyword>
<reference evidence="13" key="1">
    <citation type="submission" date="2021-01" db="EMBL/GenBank/DDBJ databases">
        <authorList>
            <person name="Zahm M."/>
            <person name="Roques C."/>
            <person name="Cabau C."/>
            <person name="Klopp C."/>
            <person name="Donnadieu C."/>
            <person name="Jouanno E."/>
            <person name="Lampietro C."/>
            <person name="Louis A."/>
            <person name="Herpin A."/>
            <person name="Echchiki A."/>
            <person name="Berthelot C."/>
            <person name="Parey E."/>
            <person name="Roest-Crollius H."/>
            <person name="Braasch I."/>
            <person name="Postlethwait J."/>
            <person name="Bobe J."/>
            <person name="Montfort J."/>
            <person name="Bouchez O."/>
            <person name="Begum T."/>
            <person name="Mejri S."/>
            <person name="Adams A."/>
            <person name="Chen W.-J."/>
            <person name="Guiguen Y."/>
        </authorList>
    </citation>
    <scope>NUCLEOTIDE SEQUENCE</scope>
    <source>
        <tissue evidence="13">Blood</tissue>
    </source>
</reference>
<dbReference type="EMBL" id="JAERUA010000005">
    <property type="protein sequence ID" value="KAI1899101.1"/>
    <property type="molecule type" value="Genomic_DNA"/>
</dbReference>